<reference evidence="2" key="1">
    <citation type="journal article" date="2019" name="Int. J. Syst. Evol. Microbiol.">
        <title>The Global Catalogue of Microorganisms (GCM) 10K type strain sequencing project: providing services to taxonomists for standard genome sequencing and annotation.</title>
        <authorList>
            <consortium name="The Broad Institute Genomics Platform"/>
            <consortium name="The Broad Institute Genome Sequencing Center for Infectious Disease"/>
            <person name="Wu L."/>
            <person name="Ma J."/>
        </authorList>
    </citation>
    <scope>NUCLEOTIDE SEQUENCE [LARGE SCALE GENOMIC DNA]</scope>
    <source>
        <strain evidence="2">CCUG 49339</strain>
    </source>
</reference>
<name>A0ABW4LJM8_9BACI</name>
<gene>
    <name evidence="1" type="ORF">ACFSCX_02495</name>
</gene>
<evidence type="ECO:0000313" key="1">
    <source>
        <dbReference type="EMBL" id="MFD1735422.1"/>
    </source>
</evidence>
<organism evidence="1 2">
    <name type="scientific">Bacillus salitolerans</name>
    <dbReference type="NCBI Taxonomy" id="1437434"/>
    <lineage>
        <taxon>Bacteria</taxon>
        <taxon>Bacillati</taxon>
        <taxon>Bacillota</taxon>
        <taxon>Bacilli</taxon>
        <taxon>Bacillales</taxon>
        <taxon>Bacillaceae</taxon>
        <taxon>Bacillus</taxon>
    </lineage>
</organism>
<keyword evidence="2" id="KW-1185">Reference proteome</keyword>
<comment type="caution">
    <text evidence="1">The sequence shown here is derived from an EMBL/GenBank/DDBJ whole genome shotgun (WGS) entry which is preliminary data.</text>
</comment>
<evidence type="ECO:0000313" key="2">
    <source>
        <dbReference type="Proteomes" id="UP001597214"/>
    </source>
</evidence>
<dbReference type="RefSeq" id="WP_377926521.1">
    <property type="nucleotide sequence ID" value="NZ_JBHUEM010000003.1"/>
</dbReference>
<protein>
    <submittedName>
        <fullName evidence="1">Uncharacterized protein</fullName>
    </submittedName>
</protein>
<dbReference type="EMBL" id="JBHUEM010000003">
    <property type="protein sequence ID" value="MFD1735422.1"/>
    <property type="molecule type" value="Genomic_DNA"/>
</dbReference>
<sequence>MYLKKEIKTNYAINSLDTASFKFFQEDQKLTALTNLEGKIDQIGIDYVNLLLDNNQVVTILTDKISKITWVDPKCERICKKCHHHTCRCVQFMRDHDDFDKDNHRHLSREEFCRRCRKKPCDCKKDDKFQNNQHKRKHSKFVDPKLYINKHEQILCEKCGPLHHHDNDCLPKFTCFCDFAIPFCDDRIELRLAGLDDGVNLELFRHRGCRVKLELAFE</sequence>
<accession>A0ABW4LJM8</accession>
<dbReference type="Proteomes" id="UP001597214">
    <property type="component" value="Unassembled WGS sequence"/>
</dbReference>
<proteinExistence type="predicted"/>